<dbReference type="EMBL" id="SPKJ01000004">
    <property type="protein sequence ID" value="MYZ46612.1"/>
    <property type="molecule type" value="Genomic_DNA"/>
</dbReference>
<evidence type="ECO:0000313" key="3">
    <source>
        <dbReference type="Proteomes" id="UP000773614"/>
    </source>
</evidence>
<reference evidence="2" key="1">
    <citation type="submission" date="2019-03" db="EMBL/GenBank/DDBJ databases">
        <title>Afifella sp. nov., isolated from activated sludge.</title>
        <authorList>
            <person name="Li Q."/>
            <person name="Liu Y."/>
        </authorList>
    </citation>
    <scope>NUCLEOTIDE SEQUENCE</scope>
    <source>
        <strain evidence="2">L72</strain>
    </source>
</reference>
<organism evidence="2 3">
    <name type="scientific">Propylenella binzhouense</name>
    <dbReference type="NCBI Taxonomy" id="2555902"/>
    <lineage>
        <taxon>Bacteria</taxon>
        <taxon>Pseudomonadati</taxon>
        <taxon>Pseudomonadota</taxon>
        <taxon>Alphaproteobacteria</taxon>
        <taxon>Hyphomicrobiales</taxon>
        <taxon>Propylenellaceae</taxon>
        <taxon>Propylenella</taxon>
    </lineage>
</organism>
<gene>
    <name evidence="2" type="ORF">E4O86_02605</name>
</gene>
<dbReference type="OrthoDB" id="6166765at2"/>
<proteinExistence type="predicted"/>
<sequence>MRLDIHGKSRPDLSNHALARGLGWLSIGLGIAEIAAPHRLARTLGLDGHEPIVFAYGVREVVNGIGILTSDDPTPWIWGRVGGDALDIATAATGMSGDNPRARNVAVALVSLLGITAVDLYCARALSEERERRSAPIRDYRDRTGYPRPVQAMRGAARAEGFEIPDDFRGPPALRPYEDGTAPLSTAAAHAKTSPRPEETRP</sequence>
<comment type="caution">
    <text evidence="2">The sequence shown here is derived from an EMBL/GenBank/DDBJ whole genome shotgun (WGS) entry which is preliminary data.</text>
</comment>
<accession>A0A964WS60</accession>
<dbReference type="RefSeq" id="WP_161138960.1">
    <property type="nucleotide sequence ID" value="NZ_SPKJ01000004.1"/>
</dbReference>
<name>A0A964WS60_9HYPH</name>
<evidence type="ECO:0000256" key="1">
    <source>
        <dbReference type="SAM" id="MobiDB-lite"/>
    </source>
</evidence>
<dbReference type="AlphaFoldDB" id="A0A964WS60"/>
<protein>
    <submittedName>
        <fullName evidence="2">Cyclase dehydrase</fullName>
    </submittedName>
</protein>
<feature type="region of interest" description="Disordered" evidence="1">
    <location>
        <begin position="132"/>
        <end position="202"/>
    </location>
</feature>
<keyword evidence="3" id="KW-1185">Reference proteome</keyword>
<dbReference type="Proteomes" id="UP000773614">
    <property type="component" value="Unassembled WGS sequence"/>
</dbReference>
<evidence type="ECO:0000313" key="2">
    <source>
        <dbReference type="EMBL" id="MYZ46612.1"/>
    </source>
</evidence>
<feature type="compositionally biased region" description="Basic and acidic residues" evidence="1">
    <location>
        <begin position="132"/>
        <end position="145"/>
    </location>
</feature>